<gene>
    <name evidence="1" type="ORF">L6452_20256</name>
</gene>
<organism evidence="1 2">
    <name type="scientific">Arctium lappa</name>
    <name type="common">Greater burdock</name>
    <name type="synonym">Lappa major</name>
    <dbReference type="NCBI Taxonomy" id="4217"/>
    <lineage>
        <taxon>Eukaryota</taxon>
        <taxon>Viridiplantae</taxon>
        <taxon>Streptophyta</taxon>
        <taxon>Embryophyta</taxon>
        <taxon>Tracheophyta</taxon>
        <taxon>Spermatophyta</taxon>
        <taxon>Magnoliopsida</taxon>
        <taxon>eudicotyledons</taxon>
        <taxon>Gunneridae</taxon>
        <taxon>Pentapetalae</taxon>
        <taxon>asterids</taxon>
        <taxon>campanulids</taxon>
        <taxon>Asterales</taxon>
        <taxon>Asteraceae</taxon>
        <taxon>Carduoideae</taxon>
        <taxon>Cardueae</taxon>
        <taxon>Arctiinae</taxon>
        <taxon>Arctium</taxon>
    </lineage>
</organism>
<name>A0ACB9BAE9_ARCLA</name>
<reference evidence="2" key="1">
    <citation type="journal article" date="2022" name="Mol. Ecol. Resour.">
        <title>The genomes of chicory, endive, great burdock and yacon provide insights into Asteraceae palaeo-polyploidization history and plant inulin production.</title>
        <authorList>
            <person name="Fan W."/>
            <person name="Wang S."/>
            <person name="Wang H."/>
            <person name="Wang A."/>
            <person name="Jiang F."/>
            <person name="Liu H."/>
            <person name="Zhao H."/>
            <person name="Xu D."/>
            <person name="Zhang Y."/>
        </authorList>
    </citation>
    <scope>NUCLEOTIDE SEQUENCE [LARGE SCALE GENOMIC DNA]</scope>
    <source>
        <strain evidence="2">cv. Niubang</strain>
    </source>
</reference>
<comment type="caution">
    <text evidence="1">The sequence shown here is derived from an EMBL/GenBank/DDBJ whole genome shotgun (WGS) entry which is preliminary data.</text>
</comment>
<dbReference type="Proteomes" id="UP001055879">
    <property type="component" value="Linkage Group LG06"/>
</dbReference>
<keyword evidence="2" id="KW-1185">Reference proteome</keyword>
<accession>A0ACB9BAE9</accession>
<reference evidence="1 2" key="2">
    <citation type="journal article" date="2022" name="Mol. Ecol. Resour.">
        <title>The genomes of chicory, endive, great burdock and yacon provide insights into Asteraceae paleo-polyploidization history and plant inulin production.</title>
        <authorList>
            <person name="Fan W."/>
            <person name="Wang S."/>
            <person name="Wang H."/>
            <person name="Wang A."/>
            <person name="Jiang F."/>
            <person name="Liu H."/>
            <person name="Zhao H."/>
            <person name="Xu D."/>
            <person name="Zhang Y."/>
        </authorList>
    </citation>
    <scope>NUCLEOTIDE SEQUENCE [LARGE SCALE GENOMIC DNA]</scope>
    <source>
        <strain evidence="2">cv. Niubang</strain>
    </source>
</reference>
<evidence type="ECO:0000313" key="2">
    <source>
        <dbReference type="Proteomes" id="UP001055879"/>
    </source>
</evidence>
<dbReference type="EMBL" id="CM042052">
    <property type="protein sequence ID" value="KAI3719359.1"/>
    <property type="molecule type" value="Genomic_DNA"/>
</dbReference>
<sequence>MPDDEDPKAAGPAKGGVRSILPPITELKRWQWRRSGLFRETDNEDSKVDNDGVPSSLPPINKLKRWQWWCLVFVNICFLLIGQGSAILLLRFYYDQGGHSKWTGTLAQNAGFPILFIPFILFPSIKEPSNKSRMIVWLVSFGLGALIASDNLLYSVGLAYLSHSSYLLICATQLTFSAIISFFMNSQKFTILILNSIVVLSLSASLAAVSDSSAKHPGVNRTKYALGVVSTLAASVFYALLLSVTQLSLQKVIKKETFSVVLELQIRTSIVASCLSIVGLFASGEWRILRVEVFSFDDGSLSYVMTLIWAAVAWQVCSVGVVGLTFVVSPLFSSAISTFSLSLTPLAIAIAYNRTVSSTKMIAILMGLWGFWTYVYQYFLDDHKRKSKHMTCTHSSSSV</sequence>
<evidence type="ECO:0000313" key="1">
    <source>
        <dbReference type="EMBL" id="KAI3719359.1"/>
    </source>
</evidence>
<proteinExistence type="predicted"/>
<protein>
    <submittedName>
        <fullName evidence="1">Uncharacterized protein</fullName>
    </submittedName>
</protein>